<reference evidence="1 2" key="1">
    <citation type="journal article" date="2019" name="Sci. Rep.">
        <title>Orb-weaving spider Araneus ventricosus genome elucidates the spidroin gene catalogue.</title>
        <authorList>
            <person name="Kono N."/>
            <person name="Nakamura H."/>
            <person name="Ohtoshi R."/>
            <person name="Moran D.A.P."/>
            <person name="Shinohara A."/>
            <person name="Yoshida Y."/>
            <person name="Fujiwara M."/>
            <person name="Mori M."/>
            <person name="Tomita M."/>
            <person name="Arakawa K."/>
        </authorList>
    </citation>
    <scope>NUCLEOTIDE SEQUENCE [LARGE SCALE GENOMIC DNA]</scope>
</reference>
<evidence type="ECO:0000313" key="2">
    <source>
        <dbReference type="Proteomes" id="UP000499080"/>
    </source>
</evidence>
<evidence type="ECO:0000313" key="1">
    <source>
        <dbReference type="EMBL" id="GBL84208.1"/>
    </source>
</evidence>
<keyword evidence="2" id="KW-1185">Reference proteome</keyword>
<dbReference type="Proteomes" id="UP000499080">
    <property type="component" value="Unassembled WGS sequence"/>
</dbReference>
<gene>
    <name evidence="1" type="ORF">AVEN_118607_1</name>
</gene>
<name>A0A4Y2AWV0_ARAVE</name>
<dbReference type="EMBL" id="BGPR01000036">
    <property type="protein sequence ID" value="GBL84208.1"/>
    <property type="molecule type" value="Genomic_DNA"/>
</dbReference>
<organism evidence="1 2">
    <name type="scientific">Araneus ventricosus</name>
    <name type="common">Orbweaver spider</name>
    <name type="synonym">Epeira ventricosa</name>
    <dbReference type="NCBI Taxonomy" id="182803"/>
    <lineage>
        <taxon>Eukaryota</taxon>
        <taxon>Metazoa</taxon>
        <taxon>Ecdysozoa</taxon>
        <taxon>Arthropoda</taxon>
        <taxon>Chelicerata</taxon>
        <taxon>Arachnida</taxon>
        <taxon>Araneae</taxon>
        <taxon>Araneomorphae</taxon>
        <taxon>Entelegynae</taxon>
        <taxon>Araneoidea</taxon>
        <taxon>Araneidae</taxon>
        <taxon>Araneus</taxon>
    </lineage>
</organism>
<protein>
    <submittedName>
        <fullName evidence="1">Uncharacterized protein</fullName>
    </submittedName>
</protein>
<comment type="caution">
    <text evidence="1">The sequence shown here is derived from an EMBL/GenBank/DDBJ whole genome shotgun (WGS) entry which is preliminary data.</text>
</comment>
<sequence length="94" mass="10534">MDVGFFVNEELLIPCRIVKIRVDCACLFCPYPIWSVAGTGSWGGVLSYLVYGDNSRTVKIRADIVSHVSNNLQCFTQQKSGVPYGIKCQYFSEM</sequence>
<dbReference type="AlphaFoldDB" id="A0A4Y2AWV0"/>
<proteinExistence type="predicted"/>
<accession>A0A4Y2AWV0</accession>